<dbReference type="Gene3D" id="1.20.1640.10">
    <property type="entry name" value="Multidrug efflux transporter AcrB transmembrane domain"/>
    <property type="match status" value="3"/>
</dbReference>
<dbReference type="Pfam" id="PF00873">
    <property type="entry name" value="ACR_tran"/>
    <property type="match status" value="2"/>
</dbReference>
<accession>A0ABU3BRL5</accession>
<evidence type="ECO:0000313" key="4">
    <source>
        <dbReference type="Proteomes" id="UP001267426"/>
    </source>
</evidence>
<feature type="transmembrane region" description="Helical" evidence="2">
    <location>
        <begin position="12"/>
        <end position="32"/>
    </location>
</feature>
<feature type="transmembrane region" description="Helical" evidence="2">
    <location>
        <begin position="1217"/>
        <end position="1244"/>
    </location>
</feature>
<dbReference type="PANTHER" id="PTHR32063:SF24">
    <property type="entry name" value="CATION EFFLUX SYSTEM (ACRB_ACRD_ACRF FAMILY)"/>
    <property type="match status" value="1"/>
</dbReference>
<organism evidence="3 4">
    <name type="scientific">Rubrivirga litoralis</name>
    <dbReference type="NCBI Taxonomy" id="3075598"/>
    <lineage>
        <taxon>Bacteria</taxon>
        <taxon>Pseudomonadati</taxon>
        <taxon>Rhodothermota</taxon>
        <taxon>Rhodothermia</taxon>
        <taxon>Rhodothermales</taxon>
        <taxon>Rubricoccaceae</taxon>
        <taxon>Rubrivirga</taxon>
    </lineage>
</organism>
<evidence type="ECO:0000313" key="3">
    <source>
        <dbReference type="EMBL" id="MDT0631932.1"/>
    </source>
</evidence>
<dbReference type="SUPFAM" id="SSF82714">
    <property type="entry name" value="Multidrug efflux transporter AcrB TolC docking domain, DN and DC subdomains"/>
    <property type="match status" value="2"/>
</dbReference>
<dbReference type="EMBL" id="JAVRHT010000019">
    <property type="protein sequence ID" value="MDT0631932.1"/>
    <property type="molecule type" value="Genomic_DNA"/>
</dbReference>
<feature type="transmembrane region" description="Helical" evidence="2">
    <location>
        <begin position="525"/>
        <end position="558"/>
    </location>
</feature>
<feature type="transmembrane region" description="Helical" evidence="2">
    <location>
        <begin position="605"/>
        <end position="625"/>
    </location>
</feature>
<sequence>MTITNTAVAYRTAVVVLTLLLFAGGLYAYVALPKESNPSISIPQLIVTTVYPGASPEDVAELVTRPVEQELQGISGIDEIRSTSSEGVSSVVAEFTTDTEIDDAKQDLRERVDAAQSELPADAEDPVITEIDLDAFPIMTINLAAEYPVSRLKAVAEDLQEEIETVPGVLEVDLVGGLEREVQVDVDRTALQAYNLTLSDLTSTIQGEDVNLPGGSIDVGRENYLVRVDGQITDPALIEDLVLKAPGGTPVYVRDVATVTFGFEDPESYSRLQVLQREVESGEFAAVEDTGFGQVVSLSVKKKQGGNVIEVADGVRALLDDAPIPSGTQVLITGDQSEQVETLVKDLENNIIAGILFVVLVLLFFLGVRTAALVGIAIPLSMLVSFLVFLVMGTTLNMVVLFSLIIALGMLVDNAVVVVENIYRFVEEGYERWEAVRLGVGEVGGAVVASTATTLGVFGPMLFWPGLIGEFMSYLPLTLIVTLTSSLFVALVINPVITGYFVQVEGDPGDGAEQWEPSPWTRRAAAAVVVLLCVFVGIVNPVSLLVLAVAVVGSVVLYRYAFKPVATRFVSSGLPRLTAAYRRFLAWMLERDYTVERAFLRNTGVFFALTAGLVLLVLGGLAFALAGTAGLALVVPGGVLLALGVVGVFVLTGESLFLGGWTTVKAGLAFGAVMLGIQLAVLAAGNKTFGTIAVLMAFPGAIVALGALGAVFGRGRRTLILTDNRARLLAGTLGAFFGVIVMFAVAPTGVEFFPESDPSQIQITLEAPLGTNVEASDDFAREAQARVDALLTDQADVAGNVQNVLVGVGVGGGGDFGGGQASAERSRVTLNMVDYAAREESSAATLRRVREAFGRFTGVEVEIDQTTTGPATGPPVNLEVSGPDFDRLGEIAREFEAALKQAAETGAVAGLVDVTSTLNAGRPEERVVIDRERAAAFGLSTQLVASVIRTAIAGQVVTTYREGKDEYDVRVRLEEDDRGSLDALRSLTIPHEGEQIPLVSVASFETGAGLGSITRIDLDPVVTIEGQAASGFAGGEVLAGVQALLGERIAALPAGYEVSYTGEAQDQAESFGFLTTALLLGVALIFLVLIAQFNSVAPPFLIMVALGLSLIGVLLGLVLLRTPFGLMTFIGLISLAGIVVNNNIVLVDYAIQLRDRGLEKTEAILEAGATRLRPVLLTALTTVIGLIPLTLGINIDFVGLVTELDPNLAFGSENTQFWGPMGSTIISGLTFATFLTLVIVPVLYSVFDSLGVRAGEVFAKRKRTAGGARGRPGLPSFATAGGDGAQGEPLPSDAR</sequence>
<reference evidence="3 4" key="1">
    <citation type="submission" date="2023-09" db="EMBL/GenBank/DDBJ databases">
        <authorList>
            <person name="Rey-Velasco X."/>
        </authorList>
    </citation>
    <scope>NUCLEOTIDE SEQUENCE [LARGE SCALE GENOMIC DNA]</scope>
    <source>
        <strain evidence="3 4">F394</strain>
    </source>
</reference>
<feature type="transmembrane region" description="Helical" evidence="2">
    <location>
        <begin position="1172"/>
        <end position="1197"/>
    </location>
</feature>
<keyword evidence="2" id="KW-0812">Transmembrane</keyword>
<dbReference type="Gene3D" id="3.30.70.1320">
    <property type="entry name" value="Multidrug efflux transporter AcrB pore domain like"/>
    <property type="match status" value="1"/>
</dbReference>
<keyword evidence="4" id="KW-1185">Reference proteome</keyword>
<feature type="transmembrane region" description="Helical" evidence="2">
    <location>
        <begin position="691"/>
        <end position="714"/>
    </location>
</feature>
<dbReference type="InterPro" id="IPR027463">
    <property type="entry name" value="AcrB_DN_DC_subdom"/>
</dbReference>
<feature type="transmembrane region" description="Helical" evidence="2">
    <location>
        <begin position="347"/>
        <end position="366"/>
    </location>
</feature>
<feature type="region of interest" description="Disordered" evidence="1">
    <location>
        <begin position="1264"/>
        <end position="1295"/>
    </location>
</feature>
<feature type="transmembrane region" description="Helical" evidence="2">
    <location>
        <begin position="443"/>
        <end position="464"/>
    </location>
</feature>
<feature type="transmembrane region" description="Helical" evidence="2">
    <location>
        <begin position="1071"/>
        <end position="1093"/>
    </location>
</feature>
<keyword evidence="2" id="KW-1133">Transmembrane helix</keyword>
<feature type="transmembrane region" description="Helical" evidence="2">
    <location>
        <begin position="1100"/>
        <end position="1120"/>
    </location>
</feature>
<comment type="caution">
    <text evidence="3">The sequence shown here is derived from an EMBL/GenBank/DDBJ whole genome shotgun (WGS) entry which is preliminary data.</text>
</comment>
<feature type="transmembrane region" description="Helical" evidence="2">
    <location>
        <begin position="1126"/>
        <end position="1151"/>
    </location>
</feature>
<dbReference type="SUPFAM" id="SSF82866">
    <property type="entry name" value="Multidrug efflux transporter AcrB transmembrane domain"/>
    <property type="match status" value="2"/>
</dbReference>
<gene>
    <name evidence="3" type="ORF">RM540_09260</name>
</gene>
<protein>
    <submittedName>
        <fullName evidence="3">Efflux RND transporter permease subunit</fullName>
    </submittedName>
</protein>
<dbReference type="Gene3D" id="3.30.2090.10">
    <property type="entry name" value="Multidrug efflux transporter AcrB TolC docking domain, DN and DC subdomains"/>
    <property type="match status" value="2"/>
</dbReference>
<dbReference type="RefSeq" id="WP_311663372.1">
    <property type="nucleotide sequence ID" value="NZ_JAVRHT010000019.1"/>
</dbReference>
<name>A0ABU3BRL5_9BACT</name>
<feature type="transmembrane region" description="Helical" evidence="2">
    <location>
        <begin position="726"/>
        <end position="746"/>
    </location>
</feature>
<dbReference type="Gene3D" id="3.30.70.1430">
    <property type="entry name" value="Multidrug efflux transporter AcrB pore domain"/>
    <property type="match status" value="2"/>
</dbReference>
<feature type="transmembrane region" description="Helical" evidence="2">
    <location>
        <begin position="664"/>
        <end position="685"/>
    </location>
</feature>
<proteinExistence type="predicted"/>
<dbReference type="InterPro" id="IPR001036">
    <property type="entry name" value="Acrflvin-R"/>
</dbReference>
<dbReference type="PANTHER" id="PTHR32063">
    <property type="match status" value="1"/>
</dbReference>
<feature type="transmembrane region" description="Helical" evidence="2">
    <location>
        <begin position="631"/>
        <end position="652"/>
    </location>
</feature>
<feature type="transmembrane region" description="Helical" evidence="2">
    <location>
        <begin position="471"/>
        <end position="493"/>
    </location>
</feature>
<dbReference type="Proteomes" id="UP001267426">
    <property type="component" value="Unassembled WGS sequence"/>
</dbReference>
<evidence type="ECO:0000256" key="2">
    <source>
        <dbReference type="SAM" id="Phobius"/>
    </source>
</evidence>
<dbReference type="Gene3D" id="3.30.70.1440">
    <property type="entry name" value="Multidrug efflux transporter AcrB pore domain"/>
    <property type="match status" value="1"/>
</dbReference>
<evidence type="ECO:0000256" key="1">
    <source>
        <dbReference type="SAM" id="MobiDB-lite"/>
    </source>
</evidence>
<dbReference type="SUPFAM" id="SSF82693">
    <property type="entry name" value="Multidrug efflux transporter AcrB pore domain, PN1, PN2, PC1 and PC2 subdomains"/>
    <property type="match status" value="2"/>
</dbReference>
<dbReference type="PRINTS" id="PR00702">
    <property type="entry name" value="ACRIFLAVINRP"/>
</dbReference>
<keyword evidence="2" id="KW-0472">Membrane</keyword>